<dbReference type="SUPFAM" id="SSF89360">
    <property type="entry name" value="HesB-like domain"/>
    <property type="match status" value="1"/>
</dbReference>
<protein>
    <recommendedName>
        <fullName evidence="2">Iron-sulfur cluster assembly 1 homolog, mitochondrial</fullName>
    </recommendedName>
</protein>
<dbReference type="WBParaSite" id="ACRNAN_scaffold244.g11324.t1">
    <property type="protein sequence ID" value="ACRNAN_scaffold244.g11324.t1"/>
    <property type="gene ID" value="ACRNAN_scaffold244.g11324"/>
</dbReference>
<dbReference type="GO" id="GO:0051537">
    <property type="term" value="F:2 iron, 2 sulfur cluster binding"/>
    <property type="evidence" value="ECO:0007669"/>
    <property type="project" value="TreeGrafter"/>
</dbReference>
<sequence>MYVSSLLRATARVVRSTAAKPWAKGRVAITLTPEAVSRVQELLSAKPDAKALKIGLQTRGCNGLTYTLDYANEKAKFDEEVEQDGVKIWIDSKAQLSLLGSEMDYVKNRLASEFVFKNPNIKGTCGCGESFNI</sequence>
<dbReference type="AlphaFoldDB" id="A0A914DF88"/>
<comment type="similarity">
    <text evidence="1">Belongs to the HesB/IscA family.</text>
</comment>
<dbReference type="NCBIfam" id="TIGR00049">
    <property type="entry name" value="iron-sulfur cluster assembly accessory protein"/>
    <property type="match status" value="1"/>
</dbReference>
<evidence type="ECO:0000259" key="3">
    <source>
        <dbReference type="Pfam" id="PF01521"/>
    </source>
</evidence>
<dbReference type="PROSITE" id="PS01152">
    <property type="entry name" value="HESB"/>
    <property type="match status" value="1"/>
</dbReference>
<evidence type="ECO:0000313" key="4">
    <source>
        <dbReference type="Proteomes" id="UP000887540"/>
    </source>
</evidence>
<dbReference type="InterPro" id="IPR016092">
    <property type="entry name" value="ATAP"/>
</dbReference>
<dbReference type="PANTHER" id="PTHR10072">
    <property type="entry name" value="IRON-SULFUR CLUSTER ASSEMBLY PROTEIN"/>
    <property type="match status" value="1"/>
</dbReference>
<evidence type="ECO:0000313" key="5">
    <source>
        <dbReference type="WBParaSite" id="ACRNAN_scaffold244.g11324.t1"/>
    </source>
</evidence>
<reference evidence="5" key="1">
    <citation type="submission" date="2022-11" db="UniProtKB">
        <authorList>
            <consortium name="WormBaseParasite"/>
        </authorList>
    </citation>
    <scope>IDENTIFICATION</scope>
</reference>
<dbReference type="Gene3D" id="2.60.300.12">
    <property type="entry name" value="HesB-like domain"/>
    <property type="match status" value="1"/>
</dbReference>
<dbReference type="InterPro" id="IPR017870">
    <property type="entry name" value="FeS_cluster_insertion_CS"/>
</dbReference>
<dbReference type="PANTHER" id="PTHR10072:SF41">
    <property type="entry name" value="IRON-SULFUR CLUSTER ASSEMBLY 1 HOMOLOG, MITOCHONDRIAL"/>
    <property type="match status" value="1"/>
</dbReference>
<dbReference type="Pfam" id="PF01521">
    <property type="entry name" value="Fe-S_biosyn"/>
    <property type="match status" value="1"/>
</dbReference>
<evidence type="ECO:0000256" key="2">
    <source>
        <dbReference type="ARBA" id="ARBA00039743"/>
    </source>
</evidence>
<dbReference type="InterPro" id="IPR050322">
    <property type="entry name" value="Fe-S_cluster_asmbl/transfer"/>
</dbReference>
<dbReference type="InterPro" id="IPR000361">
    <property type="entry name" value="ATAP_core_dom"/>
</dbReference>
<dbReference type="InterPro" id="IPR035903">
    <property type="entry name" value="HesB-like_dom_sf"/>
</dbReference>
<accession>A0A914DF88</accession>
<dbReference type="Proteomes" id="UP000887540">
    <property type="component" value="Unplaced"/>
</dbReference>
<evidence type="ECO:0000256" key="1">
    <source>
        <dbReference type="ARBA" id="ARBA00006718"/>
    </source>
</evidence>
<organism evidence="4 5">
    <name type="scientific">Acrobeloides nanus</name>
    <dbReference type="NCBI Taxonomy" id="290746"/>
    <lineage>
        <taxon>Eukaryota</taxon>
        <taxon>Metazoa</taxon>
        <taxon>Ecdysozoa</taxon>
        <taxon>Nematoda</taxon>
        <taxon>Chromadorea</taxon>
        <taxon>Rhabditida</taxon>
        <taxon>Tylenchina</taxon>
        <taxon>Cephalobomorpha</taxon>
        <taxon>Cephaloboidea</taxon>
        <taxon>Cephalobidae</taxon>
        <taxon>Acrobeloides</taxon>
    </lineage>
</organism>
<dbReference type="FunFam" id="2.60.300.12:FF:000001">
    <property type="entry name" value="Iron-binding protein IscA"/>
    <property type="match status" value="1"/>
</dbReference>
<feature type="domain" description="Core" evidence="3">
    <location>
        <begin position="28"/>
        <end position="129"/>
    </location>
</feature>
<proteinExistence type="inferred from homology"/>
<dbReference type="GO" id="GO:0005739">
    <property type="term" value="C:mitochondrion"/>
    <property type="evidence" value="ECO:0007669"/>
    <property type="project" value="TreeGrafter"/>
</dbReference>
<keyword evidence="4" id="KW-1185">Reference proteome</keyword>
<dbReference type="GO" id="GO:0016226">
    <property type="term" value="P:iron-sulfur cluster assembly"/>
    <property type="evidence" value="ECO:0007669"/>
    <property type="project" value="InterPro"/>
</dbReference>
<name>A0A914DF88_9BILA</name>